<accession>A0A0R2HB57</accession>
<gene>
    <name evidence="3" type="ORF">IV49_GL001720</name>
</gene>
<keyword evidence="4" id="KW-1185">Reference proteome</keyword>
<dbReference type="SMART" id="SM00052">
    <property type="entry name" value="EAL"/>
    <property type="match status" value="1"/>
</dbReference>
<evidence type="ECO:0000313" key="3">
    <source>
        <dbReference type="EMBL" id="KRN47292.1"/>
    </source>
</evidence>
<dbReference type="PROSITE" id="PS50883">
    <property type="entry name" value="EAL"/>
    <property type="match status" value="1"/>
</dbReference>
<dbReference type="SUPFAM" id="SSF141868">
    <property type="entry name" value="EAL domain-like"/>
    <property type="match status" value="1"/>
</dbReference>
<dbReference type="GO" id="GO:0071111">
    <property type="term" value="F:cyclic-guanylate-specific phosphodiesterase activity"/>
    <property type="evidence" value="ECO:0007669"/>
    <property type="project" value="InterPro"/>
</dbReference>
<dbReference type="Gene3D" id="3.20.20.450">
    <property type="entry name" value="EAL domain"/>
    <property type="match status" value="1"/>
</dbReference>
<dbReference type="PATRIC" id="fig|1410657.5.peg.1773"/>
<dbReference type="PROSITE" id="PS50887">
    <property type="entry name" value="GGDEF"/>
    <property type="match status" value="1"/>
</dbReference>
<dbReference type="Pfam" id="PF00563">
    <property type="entry name" value="EAL"/>
    <property type="match status" value="1"/>
</dbReference>
<evidence type="ECO:0000313" key="4">
    <source>
        <dbReference type="Proteomes" id="UP000051841"/>
    </source>
</evidence>
<dbReference type="SMART" id="SM00267">
    <property type="entry name" value="GGDEF"/>
    <property type="match status" value="1"/>
</dbReference>
<evidence type="ECO:0000259" key="1">
    <source>
        <dbReference type="PROSITE" id="PS50883"/>
    </source>
</evidence>
<dbReference type="InterPro" id="IPR050706">
    <property type="entry name" value="Cyclic-di-GMP_PDE-like"/>
</dbReference>
<dbReference type="PANTHER" id="PTHR33121:SF79">
    <property type="entry name" value="CYCLIC DI-GMP PHOSPHODIESTERASE PDED-RELATED"/>
    <property type="match status" value="1"/>
</dbReference>
<dbReference type="EMBL" id="JQBL01000054">
    <property type="protein sequence ID" value="KRN47292.1"/>
    <property type="molecule type" value="Genomic_DNA"/>
</dbReference>
<dbReference type="Proteomes" id="UP000051841">
    <property type="component" value="Unassembled WGS sequence"/>
</dbReference>
<feature type="domain" description="GGDEF" evidence="2">
    <location>
        <begin position="275"/>
        <end position="397"/>
    </location>
</feature>
<dbReference type="InterPro" id="IPR043128">
    <property type="entry name" value="Rev_trsase/Diguanyl_cyclase"/>
</dbReference>
<organism evidence="3 4">
    <name type="scientific">Kandleria vitulina DSM 20405</name>
    <dbReference type="NCBI Taxonomy" id="1410657"/>
    <lineage>
        <taxon>Bacteria</taxon>
        <taxon>Bacillati</taxon>
        <taxon>Bacillota</taxon>
        <taxon>Erysipelotrichia</taxon>
        <taxon>Erysipelotrichales</taxon>
        <taxon>Coprobacillaceae</taxon>
        <taxon>Kandleria</taxon>
    </lineage>
</organism>
<dbReference type="SUPFAM" id="SSF55073">
    <property type="entry name" value="Nucleotide cyclase"/>
    <property type="match status" value="1"/>
</dbReference>
<sequence>MKMLLNQFLEYIEQSDIPRAVYVFRDGKVIPLTVSNGLIEFYNNIFNREELLDYYTNNMYQYTHPDEIDRIVYAARDFAINDGVYDVVYKEYIPNTERLRFIHAHGYHEMIEDTRLAIISYDDVTSDYADYHIDNQSYNRSLKGLIDVDRVAIAIIDIKTHELLLCNKKMKDLFKPRVTMDTGVTFEKFFITDDTDYVFPFEKFEGRYGKIMKTPYSDKEMFMHVYRTNWGSEDVYLVSINDYDLQFFDKLTGLHNFSYLLERAGGFIEENLDVSKTSVVFLNYIAFLNYNNTRGFQKGNQLLKDTAALLVEKFPNGLVCRLSEDHFVVVSDLDVENILEKIHEEVYKLAPGDFMELKAGVYYFKKDDDVSVAIDNAKLACDEIRRNLEKYICVFKPEMKRFNEMTQYVVDNFERAIKEKFIKVYYQPVIRTSTKTLCGFEALARWDDPDHGLLSPAIFIPPLEETHMIQRLDIYVINEVCRMLRERLDQHLDVVPVSFNLSRIDFLTGDIVSTIESIIKKYNISKELIHIEIVERIVGGQFIKKEIQRLYDAGFSIWIDDFGSGYSSLNILKDFAFDEIKIDMEFLRNFNSKSQSIIASTVGMAKEIRVHTLTEGVETKEHFDFLCSIGCEKVQGYYFGKPAPLDDVLQHCKDKGLDIETKEWSKYYQELSSVNLLNRSPTVVLERRDQEIYLLNYNGGFKDFLKRLGYKTIHQSRLESVFNNEKWCEHIRNAIAVVQVNKKSVITDFFFEERKYFLKIEYLTHYKNYCGVICQIFDTNID</sequence>
<feature type="domain" description="EAL" evidence="1">
    <location>
        <begin position="406"/>
        <end position="656"/>
    </location>
</feature>
<comment type="caution">
    <text evidence="3">The sequence shown here is derived from an EMBL/GenBank/DDBJ whole genome shotgun (WGS) entry which is preliminary data.</text>
</comment>
<dbReference type="InterPro" id="IPR000160">
    <property type="entry name" value="GGDEF_dom"/>
</dbReference>
<dbReference type="InterPro" id="IPR001633">
    <property type="entry name" value="EAL_dom"/>
</dbReference>
<dbReference type="Pfam" id="PF00990">
    <property type="entry name" value="GGDEF"/>
    <property type="match status" value="1"/>
</dbReference>
<dbReference type="InterPro" id="IPR035919">
    <property type="entry name" value="EAL_sf"/>
</dbReference>
<dbReference type="CDD" id="cd01948">
    <property type="entry name" value="EAL"/>
    <property type="match status" value="1"/>
</dbReference>
<dbReference type="AlphaFoldDB" id="A0A0R2HB57"/>
<protein>
    <submittedName>
        <fullName evidence="3">Uncharacterized protein</fullName>
    </submittedName>
</protein>
<dbReference type="PANTHER" id="PTHR33121">
    <property type="entry name" value="CYCLIC DI-GMP PHOSPHODIESTERASE PDEF"/>
    <property type="match status" value="1"/>
</dbReference>
<proteinExistence type="predicted"/>
<dbReference type="InterPro" id="IPR029787">
    <property type="entry name" value="Nucleotide_cyclase"/>
</dbReference>
<reference evidence="3 4" key="1">
    <citation type="journal article" date="2015" name="Genome Announc.">
        <title>Expanding the biotechnology potential of lactobacilli through comparative genomics of 213 strains and associated genera.</title>
        <authorList>
            <person name="Sun Z."/>
            <person name="Harris H.M."/>
            <person name="McCann A."/>
            <person name="Guo C."/>
            <person name="Argimon S."/>
            <person name="Zhang W."/>
            <person name="Yang X."/>
            <person name="Jeffery I.B."/>
            <person name="Cooney J.C."/>
            <person name="Kagawa T.F."/>
            <person name="Liu W."/>
            <person name="Song Y."/>
            <person name="Salvetti E."/>
            <person name="Wrobel A."/>
            <person name="Rasinkangas P."/>
            <person name="Parkhill J."/>
            <person name="Rea M.C."/>
            <person name="O'Sullivan O."/>
            <person name="Ritari J."/>
            <person name="Douillard F.P."/>
            <person name="Paul Ross R."/>
            <person name="Yang R."/>
            <person name="Briner A.E."/>
            <person name="Felis G.E."/>
            <person name="de Vos W.M."/>
            <person name="Barrangou R."/>
            <person name="Klaenhammer T.R."/>
            <person name="Caufield P.W."/>
            <person name="Cui Y."/>
            <person name="Zhang H."/>
            <person name="O'Toole P.W."/>
        </authorList>
    </citation>
    <scope>NUCLEOTIDE SEQUENCE [LARGE SCALE GENOMIC DNA]</scope>
    <source>
        <strain evidence="3 4">DSM 20405</strain>
    </source>
</reference>
<dbReference type="Gene3D" id="3.30.70.270">
    <property type="match status" value="1"/>
</dbReference>
<name>A0A0R2HB57_9FIRM</name>
<evidence type="ECO:0000259" key="2">
    <source>
        <dbReference type="PROSITE" id="PS50887"/>
    </source>
</evidence>
<dbReference type="RefSeq" id="WP_051654429.1">
    <property type="nucleotide sequence ID" value="NZ_JNKN01000055.1"/>
</dbReference>